<name>A0A3P2A7B4_9BACE</name>
<gene>
    <name evidence="1" type="ORF">EII33_07130</name>
</gene>
<dbReference type="Pfam" id="PF14054">
    <property type="entry name" value="DUF4249"/>
    <property type="match status" value="1"/>
</dbReference>
<protein>
    <submittedName>
        <fullName evidence="1">DUF4249 domain-containing protein</fullName>
    </submittedName>
</protein>
<dbReference type="EMBL" id="RQYF01000026">
    <property type="protein sequence ID" value="RRD91382.1"/>
    <property type="molecule type" value="Genomic_DNA"/>
</dbReference>
<sequence length="359" mass="41089">MTVTRPCSRESACFLLCRRLVILLSFKIMGIRKIAKVCLSILILLTGCEQVMDVEEGIGHGQGLMLNALAATDTVFTASVSRTFLFTEVPALSYLDYWEYAMHPGSFYYRDAMCSEAQVELSVNGKERYAMRYDAERYNYVSDYMPRSGDRLTLRVRVDGMDEVSAQTVIPASQRLEVVGCEKFYAGKYSTSGDLIDLAKDTIARITLRLIDPKSETNYYRLKVRSIAYDKPANDDSQIIFMYSDIYTSGDVIFMDERLSESYGGWPAYFSNVFDDHLFDGKEYTFSIETRLRFGERPHVVIELQSITRDLYYYLKSVMLYRIIFQDAYTEAVQIHSNVSNGWGILGAIGTEKHVLWLD</sequence>
<evidence type="ECO:0000313" key="2">
    <source>
        <dbReference type="Proteomes" id="UP000279562"/>
    </source>
</evidence>
<proteinExistence type="predicted"/>
<dbReference type="Proteomes" id="UP000279562">
    <property type="component" value="Unassembled WGS sequence"/>
</dbReference>
<accession>A0A3P2A7B4</accession>
<organism evidence="1 2">
    <name type="scientific">Prevotella heparinolytica</name>
    <dbReference type="NCBI Taxonomy" id="28113"/>
    <lineage>
        <taxon>Bacteria</taxon>
        <taxon>Pseudomonadati</taxon>
        <taxon>Bacteroidota</taxon>
        <taxon>Bacteroidia</taxon>
        <taxon>Bacteroidales</taxon>
        <taxon>Bacteroidaceae</taxon>
        <taxon>Bacteroides</taxon>
    </lineage>
</organism>
<evidence type="ECO:0000313" key="1">
    <source>
        <dbReference type="EMBL" id="RRD91382.1"/>
    </source>
</evidence>
<dbReference type="AlphaFoldDB" id="A0A3P2A7B4"/>
<dbReference type="InterPro" id="IPR025345">
    <property type="entry name" value="DUF4249"/>
</dbReference>
<keyword evidence="2" id="KW-1185">Reference proteome</keyword>
<reference evidence="1 2" key="1">
    <citation type="submission" date="2018-11" db="EMBL/GenBank/DDBJ databases">
        <title>Genomes From Bacteria Associated with the Canine Oral Cavity: a Test Case for Automated Genome-Based Taxonomic Assignment.</title>
        <authorList>
            <person name="Coil D.A."/>
            <person name="Jospin G."/>
            <person name="Darling A.E."/>
            <person name="Wallis C."/>
            <person name="Davis I.J."/>
            <person name="Harris S."/>
            <person name="Eisen J.A."/>
            <person name="Holcombe L.J."/>
            <person name="O'Flynn C."/>
        </authorList>
    </citation>
    <scope>NUCLEOTIDE SEQUENCE [LARGE SCALE GENOMIC DNA]</scope>
    <source>
        <strain evidence="1 2">OH1047_COT-310</strain>
    </source>
</reference>
<comment type="caution">
    <text evidence="1">The sequence shown here is derived from an EMBL/GenBank/DDBJ whole genome shotgun (WGS) entry which is preliminary data.</text>
</comment>